<evidence type="ECO:0000256" key="1">
    <source>
        <dbReference type="ARBA" id="ARBA00004442"/>
    </source>
</evidence>
<evidence type="ECO:0000256" key="4">
    <source>
        <dbReference type="PROSITE-ProRule" id="PRU00473"/>
    </source>
</evidence>
<dbReference type="InterPro" id="IPR006664">
    <property type="entry name" value="OMP_bac"/>
</dbReference>
<evidence type="ECO:0000256" key="3">
    <source>
        <dbReference type="ARBA" id="ARBA00023237"/>
    </source>
</evidence>
<keyword evidence="7" id="KW-1185">Reference proteome</keyword>
<dbReference type="SUPFAM" id="SSF103088">
    <property type="entry name" value="OmpA-like"/>
    <property type="match status" value="2"/>
</dbReference>
<dbReference type="InterPro" id="IPR050330">
    <property type="entry name" value="Bact_OuterMem_StrucFunc"/>
</dbReference>
<name>A0ABV9HU99_9FLAO</name>
<dbReference type="Pfam" id="PF00691">
    <property type="entry name" value="OmpA"/>
    <property type="match status" value="2"/>
</dbReference>
<evidence type="ECO:0000256" key="2">
    <source>
        <dbReference type="ARBA" id="ARBA00023136"/>
    </source>
</evidence>
<organism evidence="6 7">
    <name type="scientific">Dokdonia ponticola</name>
    <dbReference type="NCBI Taxonomy" id="2041041"/>
    <lineage>
        <taxon>Bacteria</taxon>
        <taxon>Pseudomonadati</taxon>
        <taxon>Bacteroidota</taxon>
        <taxon>Flavobacteriia</taxon>
        <taxon>Flavobacteriales</taxon>
        <taxon>Flavobacteriaceae</taxon>
        <taxon>Dokdonia</taxon>
    </lineage>
</organism>
<dbReference type="Gene3D" id="3.30.1330.60">
    <property type="entry name" value="OmpA-like domain"/>
    <property type="match status" value="2"/>
</dbReference>
<keyword evidence="2 4" id="KW-0472">Membrane</keyword>
<accession>A0ABV9HU99</accession>
<reference evidence="7" key="1">
    <citation type="journal article" date="2019" name="Int. J. Syst. Evol. Microbiol.">
        <title>The Global Catalogue of Microorganisms (GCM) 10K type strain sequencing project: providing services to taxonomists for standard genome sequencing and annotation.</title>
        <authorList>
            <consortium name="The Broad Institute Genomics Platform"/>
            <consortium name="The Broad Institute Genome Sequencing Center for Infectious Disease"/>
            <person name="Wu L."/>
            <person name="Ma J."/>
        </authorList>
    </citation>
    <scope>NUCLEOTIDE SEQUENCE [LARGE SCALE GENOMIC DNA]</scope>
    <source>
        <strain evidence="7">YJ-61-S</strain>
    </source>
</reference>
<proteinExistence type="predicted"/>
<evidence type="ECO:0000259" key="5">
    <source>
        <dbReference type="PROSITE" id="PS51123"/>
    </source>
</evidence>
<comment type="subcellular location">
    <subcellularLocation>
        <location evidence="1">Cell outer membrane</location>
    </subcellularLocation>
</comment>
<protein>
    <submittedName>
        <fullName evidence="6">OmpA family protein</fullName>
    </submittedName>
</protein>
<sequence length="281" mass="32305">MIAIAQVDRSHETFFDTDQYDITPAEIAKLNRFITSLPKDRIEDISIYGYCDDRGSDAYNKKLSQQRADAIKAVFSAKGISDSIIKNSDGKGELLLTRLDDITNEIQRKLNRKVEIIVSLKEDPPRVISQEEEAEEKEITTAVKEKRYKSFTDSIVKGDRILLDNILFKINYSYIKGSSYKSLRDLVKYLKENENIIFKIQGHVCCVGRGRDAIDLKTGKRNLSVSRAKFVYDYLAKNGISKKRMRYEGFGSKYPLGGDTKLDRRVEIYVTYVKKPKKKKK</sequence>
<gene>
    <name evidence="6" type="ORF">ACFO3O_07420</name>
</gene>
<dbReference type="InterPro" id="IPR036737">
    <property type="entry name" value="OmpA-like_sf"/>
</dbReference>
<dbReference type="InterPro" id="IPR006665">
    <property type="entry name" value="OmpA-like"/>
</dbReference>
<dbReference type="PANTHER" id="PTHR30329">
    <property type="entry name" value="STATOR ELEMENT OF FLAGELLAR MOTOR COMPLEX"/>
    <property type="match status" value="1"/>
</dbReference>
<dbReference type="PANTHER" id="PTHR30329:SF21">
    <property type="entry name" value="LIPOPROTEIN YIAD-RELATED"/>
    <property type="match status" value="1"/>
</dbReference>
<dbReference type="EMBL" id="JBHSFV010000003">
    <property type="protein sequence ID" value="MFC4633731.1"/>
    <property type="molecule type" value="Genomic_DNA"/>
</dbReference>
<evidence type="ECO:0000313" key="7">
    <source>
        <dbReference type="Proteomes" id="UP001596043"/>
    </source>
</evidence>
<feature type="domain" description="OmpA-like" evidence="5">
    <location>
        <begin position="1"/>
        <end position="122"/>
    </location>
</feature>
<feature type="domain" description="OmpA-like" evidence="5">
    <location>
        <begin position="155"/>
        <end position="274"/>
    </location>
</feature>
<comment type="caution">
    <text evidence="6">The sequence shown here is derived from an EMBL/GenBank/DDBJ whole genome shotgun (WGS) entry which is preliminary data.</text>
</comment>
<dbReference type="PROSITE" id="PS51123">
    <property type="entry name" value="OMPA_2"/>
    <property type="match status" value="2"/>
</dbReference>
<dbReference type="CDD" id="cd07185">
    <property type="entry name" value="OmpA_C-like"/>
    <property type="match status" value="2"/>
</dbReference>
<dbReference type="PRINTS" id="PR01021">
    <property type="entry name" value="OMPADOMAIN"/>
</dbReference>
<dbReference type="RefSeq" id="WP_379978079.1">
    <property type="nucleotide sequence ID" value="NZ_JBHSFV010000003.1"/>
</dbReference>
<evidence type="ECO:0000313" key="6">
    <source>
        <dbReference type="EMBL" id="MFC4633731.1"/>
    </source>
</evidence>
<dbReference type="Proteomes" id="UP001596043">
    <property type="component" value="Unassembled WGS sequence"/>
</dbReference>
<keyword evidence="3" id="KW-0998">Cell outer membrane</keyword>